<evidence type="ECO:0000256" key="1">
    <source>
        <dbReference type="ARBA" id="ARBA00022729"/>
    </source>
</evidence>
<evidence type="ECO:0000313" key="5">
    <source>
        <dbReference type="EMBL" id="AZG13083.1"/>
    </source>
</evidence>
<reference evidence="6" key="1">
    <citation type="submission" date="2018-11" db="EMBL/GenBank/DDBJ databases">
        <title>FDA dAtabase for Regulatory Grade micrObial Sequences (FDA-ARGOS): Supporting development and validation of Infectious Disease Dx tests.</title>
        <authorList>
            <person name="Goldberg B."/>
            <person name="Campos J."/>
            <person name="Tallon L."/>
            <person name="Sadzewicz L."/>
            <person name="Zhao X."/>
            <person name="Vavikolanu K."/>
            <person name="Mehta A."/>
            <person name="Aluvathingal J."/>
            <person name="Nadendla S."/>
            <person name="Geyer C."/>
            <person name="Nandy P."/>
            <person name="Yan Y."/>
            <person name="Sichtig H."/>
        </authorList>
    </citation>
    <scope>NUCLEOTIDE SEQUENCE [LARGE SCALE GENOMIC DNA]</scope>
    <source>
        <strain evidence="6">FDAARGOS_614</strain>
    </source>
</reference>
<feature type="domain" description="BON" evidence="4">
    <location>
        <begin position="61"/>
        <end position="129"/>
    </location>
</feature>
<dbReference type="PROSITE" id="PS50914">
    <property type="entry name" value="BON"/>
    <property type="match status" value="2"/>
</dbReference>
<dbReference type="AlphaFoldDB" id="A0A3G8GXX8"/>
<dbReference type="PANTHER" id="PTHR34606">
    <property type="entry name" value="BON DOMAIN-CONTAINING PROTEIN"/>
    <property type="match status" value="1"/>
</dbReference>
<protein>
    <submittedName>
        <fullName evidence="5">BON domain-containing protein</fullName>
    </submittedName>
</protein>
<name>A0A3G8GXX8_9BURK</name>
<dbReference type="Proteomes" id="UP000270411">
    <property type="component" value="Chromosome 1"/>
</dbReference>
<dbReference type="EMBL" id="CP033969">
    <property type="protein sequence ID" value="AZG13083.1"/>
    <property type="molecule type" value="Genomic_DNA"/>
</dbReference>
<dbReference type="OrthoDB" id="5294487at2"/>
<dbReference type="RefSeq" id="WP_124682964.1">
    <property type="nucleotide sequence ID" value="NZ_CP033969.1"/>
</dbReference>
<feature type="chain" id="PRO_5018181844" evidence="3">
    <location>
        <begin position="34"/>
        <end position="281"/>
    </location>
</feature>
<gene>
    <name evidence="5" type="ORF">EHF44_06270</name>
</gene>
<evidence type="ECO:0000259" key="4">
    <source>
        <dbReference type="PROSITE" id="PS50914"/>
    </source>
</evidence>
<dbReference type="InterPro" id="IPR014004">
    <property type="entry name" value="Transpt-assoc_nodulatn_dom_bac"/>
</dbReference>
<dbReference type="Pfam" id="PF04972">
    <property type="entry name" value="BON"/>
    <property type="match status" value="2"/>
</dbReference>
<feature type="compositionally biased region" description="Polar residues" evidence="2">
    <location>
        <begin position="237"/>
        <end position="246"/>
    </location>
</feature>
<dbReference type="InterPro" id="IPR007055">
    <property type="entry name" value="BON_dom"/>
</dbReference>
<keyword evidence="1 3" id="KW-0732">Signal</keyword>
<dbReference type="Gene3D" id="3.40.1520.20">
    <property type="match status" value="1"/>
</dbReference>
<dbReference type="PANTHER" id="PTHR34606:SF4">
    <property type="entry name" value="OUTER MEMBRANE LIPOPROTEIN DOLP"/>
    <property type="match status" value="1"/>
</dbReference>
<proteinExistence type="predicted"/>
<dbReference type="InterPro" id="IPR051686">
    <property type="entry name" value="Lipoprotein_DolP"/>
</dbReference>
<feature type="signal peptide" evidence="3">
    <location>
        <begin position="1"/>
        <end position="33"/>
    </location>
</feature>
<sequence>MANVTHSKKTSPARMARTAVTVAALLVSATQLAGCFPVLAGAVGTGVVLATDRRPTGTQAIDRGLQVEIDSTLSQRYGDSQARVNTTVYNRKVLLTGEAANAQIKQQIEQYVRGLSNAREVVNELEVTASPGFMTRSNDTYLTSKVKTLLVTAEGVPANSIKVTTEKGVVYLMGVVTSPEGDKATDVARNASGVQKVVKVFDYVSEAERARLDQASSSQNGNAGSEAVGTPAPVQSVPGSQPNAPVTSDAPASMGTSGATTSPVTAPVSSPVALPPGRNLP</sequence>
<dbReference type="SMART" id="SM00749">
    <property type="entry name" value="BON"/>
    <property type="match status" value="2"/>
</dbReference>
<feature type="region of interest" description="Disordered" evidence="2">
    <location>
        <begin position="212"/>
        <end position="281"/>
    </location>
</feature>
<feature type="domain" description="BON" evidence="4">
    <location>
        <begin position="138"/>
        <end position="208"/>
    </location>
</feature>
<organism evidence="5 6">
    <name type="scientific">Cupriavidus pauculus</name>
    <dbReference type="NCBI Taxonomy" id="82633"/>
    <lineage>
        <taxon>Bacteria</taxon>
        <taxon>Pseudomonadati</taxon>
        <taxon>Pseudomonadota</taxon>
        <taxon>Betaproteobacteria</taxon>
        <taxon>Burkholderiales</taxon>
        <taxon>Burkholderiaceae</taxon>
        <taxon>Cupriavidus</taxon>
    </lineage>
</organism>
<evidence type="ECO:0000256" key="2">
    <source>
        <dbReference type="SAM" id="MobiDB-lite"/>
    </source>
</evidence>
<accession>A0A3G8GXX8</accession>
<dbReference type="KEGG" id="cpau:EHF44_06270"/>
<feature type="compositionally biased region" description="Polar residues" evidence="2">
    <location>
        <begin position="214"/>
        <end position="223"/>
    </location>
</feature>
<evidence type="ECO:0000313" key="6">
    <source>
        <dbReference type="Proteomes" id="UP000270411"/>
    </source>
</evidence>
<feature type="compositionally biased region" description="Polar residues" evidence="2">
    <location>
        <begin position="254"/>
        <end position="268"/>
    </location>
</feature>
<evidence type="ECO:0000256" key="3">
    <source>
        <dbReference type="SAM" id="SignalP"/>
    </source>
</evidence>